<dbReference type="SUPFAM" id="SSF48403">
    <property type="entry name" value="Ankyrin repeat"/>
    <property type="match status" value="1"/>
</dbReference>
<gene>
    <name evidence="5" type="ORF">C1I95_01000</name>
</gene>
<protein>
    <submittedName>
        <fullName evidence="5">Ankyrin repeat domain-containing protein</fullName>
    </submittedName>
</protein>
<dbReference type="PANTHER" id="PTHR24171:SF10">
    <property type="entry name" value="ANKYRIN REPEAT DOMAIN-CONTAINING PROTEIN 29-LIKE"/>
    <property type="match status" value="1"/>
</dbReference>
<feature type="compositionally biased region" description="Basic and acidic residues" evidence="4">
    <location>
        <begin position="9"/>
        <end position="21"/>
    </location>
</feature>
<evidence type="ECO:0000256" key="4">
    <source>
        <dbReference type="SAM" id="MobiDB-lite"/>
    </source>
</evidence>
<evidence type="ECO:0000256" key="3">
    <source>
        <dbReference type="PROSITE-ProRule" id="PRU00023"/>
    </source>
</evidence>
<keyword evidence="2 3" id="KW-0040">ANK repeat</keyword>
<comment type="caution">
    <text evidence="5">The sequence shown here is derived from an EMBL/GenBank/DDBJ whole genome shotgun (WGS) entry which is preliminary data.</text>
</comment>
<dbReference type="OrthoDB" id="3397645at2"/>
<dbReference type="SMART" id="SM00248">
    <property type="entry name" value="ANK"/>
    <property type="match status" value="3"/>
</dbReference>
<sequence>MRALTDTEPCGKPDVNTRPDRPARLHVQLASGSPDTYDVRKVRVHNHREHIVSESQDKSAPLFTAVANGSIEAATAALDAGAIVDTRDDDGWSALDRAAGRGDTPMVQLLLDHGADPFGTGPEQRTAYDIAVAAGRLDTARALRSVQVRLDPTSADDHLWRPYCKAYQLGQLRVAAGWDAAARADELTDDSVVFLHDDYTVTRAMWPGEDVVFDAVTPDWITFCQQVLTFAVPDELDLVPKP</sequence>
<evidence type="ECO:0000313" key="5">
    <source>
        <dbReference type="EMBL" id="PZG24123.1"/>
    </source>
</evidence>
<dbReference type="Gene3D" id="1.25.40.20">
    <property type="entry name" value="Ankyrin repeat-containing domain"/>
    <property type="match status" value="1"/>
</dbReference>
<keyword evidence="1" id="KW-0677">Repeat</keyword>
<feature type="region of interest" description="Disordered" evidence="4">
    <location>
        <begin position="1"/>
        <end position="21"/>
    </location>
</feature>
<reference evidence="5 6" key="1">
    <citation type="submission" date="2018-01" db="EMBL/GenBank/DDBJ databases">
        <title>Draft genome sequence of Jishengella sp. NA12.</title>
        <authorList>
            <person name="Sahin N."/>
            <person name="Ay H."/>
            <person name="Saygin H."/>
        </authorList>
    </citation>
    <scope>NUCLEOTIDE SEQUENCE [LARGE SCALE GENOMIC DNA]</scope>
    <source>
        <strain evidence="5 6">NA12</strain>
    </source>
</reference>
<dbReference type="InterPro" id="IPR002110">
    <property type="entry name" value="Ankyrin_rpt"/>
</dbReference>
<dbReference type="PROSITE" id="PS50297">
    <property type="entry name" value="ANK_REP_REGION"/>
    <property type="match status" value="1"/>
</dbReference>
<dbReference type="PANTHER" id="PTHR24171">
    <property type="entry name" value="ANKYRIN REPEAT DOMAIN-CONTAINING PROTEIN 39-RELATED"/>
    <property type="match status" value="1"/>
</dbReference>
<evidence type="ECO:0000256" key="2">
    <source>
        <dbReference type="ARBA" id="ARBA00023043"/>
    </source>
</evidence>
<dbReference type="Proteomes" id="UP000248924">
    <property type="component" value="Unassembled WGS sequence"/>
</dbReference>
<evidence type="ECO:0000256" key="1">
    <source>
        <dbReference type="ARBA" id="ARBA00022737"/>
    </source>
</evidence>
<dbReference type="RefSeq" id="WP_111211829.1">
    <property type="nucleotide sequence ID" value="NZ_POTY01000003.1"/>
</dbReference>
<feature type="repeat" description="ANK" evidence="3">
    <location>
        <begin position="90"/>
        <end position="116"/>
    </location>
</feature>
<dbReference type="InterPro" id="IPR036770">
    <property type="entry name" value="Ankyrin_rpt-contain_sf"/>
</dbReference>
<proteinExistence type="predicted"/>
<organism evidence="5 6">
    <name type="scientific">Micromonospora craterilacus</name>
    <dbReference type="NCBI Taxonomy" id="1655439"/>
    <lineage>
        <taxon>Bacteria</taxon>
        <taxon>Bacillati</taxon>
        <taxon>Actinomycetota</taxon>
        <taxon>Actinomycetes</taxon>
        <taxon>Micromonosporales</taxon>
        <taxon>Micromonosporaceae</taxon>
        <taxon>Micromonospora</taxon>
    </lineage>
</organism>
<dbReference type="EMBL" id="POTY01000003">
    <property type="protein sequence ID" value="PZG24123.1"/>
    <property type="molecule type" value="Genomic_DNA"/>
</dbReference>
<dbReference type="Pfam" id="PF12796">
    <property type="entry name" value="Ank_2"/>
    <property type="match status" value="1"/>
</dbReference>
<keyword evidence="6" id="KW-1185">Reference proteome</keyword>
<dbReference type="PROSITE" id="PS50088">
    <property type="entry name" value="ANK_REPEAT"/>
    <property type="match status" value="1"/>
</dbReference>
<evidence type="ECO:0000313" key="6">
    <source>
        <dbReference type="Proteomes" id="UP000248924"/>
    </source>
</evidence>
<name>A0A2W2ENY9_9ACTN</name>
<accession>A0A2W2ENY9</accession>
<dbReference type="AlphaFoldDB" id="A0A2W2ENY9"/>